<feature type="chain" id="PRO_5025361531" evidence="1">
    <location>
        <begin position="18"/>
        <end position="135"/>
    </location>
</feature>
<keyword evidence="1" id="KW-0732">Signal</keyword>
<dbReference type="Proteomes" id="UP000799539">
    <property type="component" value="Unassembled WGS sequence"/>
</dbReference>
<evidence type="ECO:0000256" key="1">
    <source>
        <dbReference type="SAM" id="SignalP"/>
    </source>
</evidence>
<accession>A0A6A6FAV9</accession>
<gene>
    <name evidence="2" type="ORF">CERZMDRAFT_86189</name>
</gene>
<sequence length="135" mass="14182">MKSTFFALTALATVAAAAMDGVMVFSVGKRDALYQPIMDGMRLRRDGIPCPDQNYCDTNVSCGAGEQAICDATAQVCTCKITNGAAACAASGAQAVTWYTDSRGDVCCARPCDPSQGKANCHEANQIQNEKPDCN</sequence>
<proteinExistence type="predicted"/>
<feature type="signal peptide" evidence="1">
    <location>
        <begin position="1"/>
        <end position="17"/>
    </location>
</feature>
<keyword evidence="3" id="KW-1185">Reference proteome</keyword>
<evidence type="ECO:0000313" key="3">
    <source>
        <dbReference type="Proteomes" id="UP000799539"/>
    </source>
</evidence>
<evidence type="ECO:0000313" key="2">
    <source>
        <dbReference type="EMBL" id="KAF2210475.1"/>
    </source>
</evidence>
<dbReference type="EMBL" id="ML992681">
    <property type="protein sequence ID" value="KAF2210475.1"/>
    <property type="molecule type" value="Genomic_DNA"/>
</dbReference>
<protein>
    <submittedName>
        <fullName evidence="2">Uncharacterized protein</fullName>
    </submittedName>
</protein>
<dbReference type="OrthoDB" id="3645747at2759"/>
<reference evidence="2" key="1">
    <citation type="journal article" date="2020" name="Stud. Mycol.">
        <title>101 Dothideomycetes genomes: a test case for predicting lifestyles and emergence of pathogens.</title>
        <authorList>
            <person name="Haridas S."/>
            <person name="Albert R."/>
            <person name="Binder M."/>
            <person name="Bloem J."/>
            <person name="Labutti K."/>
            <person name="Salamov A."/>
            <person name="Andreopoulos B."/>
            <person name="Baker S."/>
            <person name="Barry K."/>
            <person name="Bills G."/>
            <person name="Bluhm B."/>
            <person name="Cannon C."/>
            <person name="Castanera R."/>
            <person name="Culley D."/>
            <person name="Daum C."/>
            <person name="Ezra D."/>
            <person name="Gonzalez J."/>
            <person name="Henrissat B."/>
            <person name="Kuo A."/>
            <person name="Liang C."/>
            <person name="Lipzen A."/>
            <person name="Lutzoni F."/>
            <person name="Magnuson J."/>
            <person name="Mondo S."/>
            <person name="Nolan M."/>
            <person name="Ohm R."/>
            <person name="Pangilinan J."/>
            <person name="Park H.-J."/>
            <person name="Ramirez L."/>
            <person name="Alfaro M."/>
            <person name="Sun H."/>
            <person name="Tritt A."/>
            <person name="Yoshinaga Y."/>
            <person name="Zwiers L.-H."/>
            <person name="Turgeon B."/>
            <person name="Goodwin S."/>
            <person name="Spatafora J."/>
            <person name="Crous P."/>
            <person name="Grigoriev I."/>
        </authorList>
    </citation>
    <scope>NUCLEOTIDE SEQUENCE</scope>
    <source>
        <strain evidence="2">SCOH1-5</strain>
    </source>
</reference>
<name>A0A6A6FAV9_9PEZI</name>
<dbReference type="AlphaFoldDB" id="A0A6A6FAV9"/>
<organism evidence="2 3">
    <name type="scientific">Cercospora zeae-maydis SCOH1-5</name>
    <dbReference type="NCBI Taxonomy" id="717836"/>
    <lineage>
        <taxon>Eukaryota</taxon>
        <taxon>Fungi</taxon>
        <taxon>Dikarya</taxon>
        <taxon>Ascomycota</taxon>
        <taxon>Pezizomycotina</taxon>
        <taxon>Dothideomycetes</taxon>
        <taxon>Dothideomycetidae</taxon>
        <taxon>Mycosphaerellales</taxon>
        <taxon>Mycosphaerellaceae</taxon>
        <taxon>Cercospora</taxon>
    </lineage>
</organism>